<dbReference type="GO" id="GO:0006351">
    <property type="term" value="P:DNA-templated transcription"/>
    <property type="evidence" value="ECO:0007669"/>
    <property type="project" value="TreeGrafter"/>
</dbReference>
<evidence type="ECO:0000256" key="1">
    <source>
        <dbReference type="ARBA" id="ARBA00009437"/>
    </source>
</evidence>
<dbReference type="Gene3D" id="1.10.10.10">
    <property type="entry name" value="Winged helix-like DNA-binding domain superfamily/Winged helix DNA-binding domain"/>
    <property type="match status" value="1"/>
</dbReference>
<dbReference type="Proteomes" id="UP000542125">
    <property type="component" value="Unassembled WGS sequence"/>
</dbReference>
<evidence type="ECO:0000313" key="7">
    <source>
        <dbReference type="Proteomes" id="UP000542125"/>
    </source>
</evidence>
<dbReference type="InterPro" id="IPR000847">
    <property type="entry name" value="LysR_HTH_N"/>
</dbReference>
<sequence>MKGSRNSLSSLRVFLAAGRHLNFSRTAEELHLTQSAVSKHIQALEERLGTALFKRTPTGLRVTYAGALYLEKITAAVRLIDEADALVAHPNARVNLNIAVSPSFAQYCLIPNLQEFFEMHPEIRINVRPRLMLGRDKAERFDAEIQLHTGYASGMATQYLCGKRMALVASPALLDRQPIRSLADLDGVTLLKRAQRGYSWDDWKTEAAPTWAGPSPSAPEYEGFSLLLPALLHGLGAAVVPLCLVGDALANGTLVRPLGESVDGRYGYHLMLPRPNQGGPYLDAFSTWITQLGERLDGPQHEAAGDTMTHSTQE</sequence>
<protein>
    <submittedName>
        <fullName evidence="6">DNA-binding transcriptional LysR family regulator</fullName>
    </submittedName>
</protein>
<evidence type="ECO:0000256" key="2">
    <source>
        <dbReference type="ARBA" id="ARBA00023015"/>
    </source>
</evidence>
<dbReference type="Pfam" id="PF00126">
    <property type="entry name" value="HTH_1"/>
    <property type="match status" value="1"/>
</dbReference>
<keyword evidence="4" id="KW-0804">Transcription</keyword>
<accession>A0A7Y9LMS2</accession>
<dbReference type="FunFam" id="1.10.10.10:FF:000001">
    <property type="entry name" value="LysR family transcriptional regulator"/>
    <property type="match status" value="1"/>
</dbReference>
<dbReference type="InterPro" id="IPR036388">
    <property type="entry name" value="WH-like_DNA-bd_sf"/>
</dbReference>
<keyword evidence="7" id="KW-1185">Reference proteome</keyword>
<dbReference type="InterPro" id="IPR005119">
    <property type="entry name" value="LysR_subst-bd"/>
</dbReference>
<dbReference type="PANTHER" id="PTHR30537:SF26">
    <property type="entry name" value="GLYCINE CLEAVAGE SYSTEM TRANSCRIPTIONAL ACTIVATOR"/>
    <property type="match status" value="1"/>
</dbReference>
<dbReference type="PANTHER" id="PTHR30537">
    <property type="entry name" value="HTH-TYPE TRANSCRIPTIONAL REGULATOR"/>
    <property type="match status" value="1"/>
</dbReference>
<dbReference type="PROSITE" id="PS50931">
    <property type="entry name" value="HTH_LYSR"/>
    <property type="match status" value="1"/>
</dbReference>
<organism evidence="6 7">
    <name type="scientific">Pigmentiphaga litoralis</name>
    <dbReference type="NCBI Taxonomy" id="516702"/>
    <lineage>
        <taxon>Bacteria</taxon>
        <taxon>Pseudomonadati</taxon>
        <taxon>Pseudomonadota</taxon>
        <taxon>Betaproteobacteria</taxon>
        <taxon>Burkholderiales</taxon>
        <taxon>Alcaligenaceae</taxon>
        <taxon>Pigmentiphaga</taxon>
    </lineage>
</organism>
<gene>
    <name evidence="6" type="ORF">FHW18_001831</name>
</gene>
<dbReference type="SUPFAM" id="SSF46785">
    <property type="entry name" value="Winged helix' DNA-binding domain"/>
    <property type="match status" value="1"/>
</dbReference>
<dbReference type="GO" id="GO:0043565">
    <property type="term" value="F:sequence-specific DNA binding"/>
    <property type="evidence" value="ECO:0007669"/>
    <property type="project" value="TreeGrafter"/>
</dbReference>
<dbReference type="RefSeq" id="WP_179585553.1">
    <property type="nucleotide sequence ID" value="NZ_JACBYR010000001.1"/>
</dbReference>
<comment type="similarity">
    <text evidence="1">Belongs to the LysR transcriptional regulatory family.</text>
</comment>
<dbReference type="AlphaFoldDB" id="A0A7Y9LMS2"/>
<evidence type="ECO:0000256" key="4">
    <source>
        <dbReference type="ARBA" id="ARBA00023163"/>
    </source>
</evidence>
<dbReference type="Pfam" id="PF03466">
    <property type="entry name" value="LysR_substrate"/>
    <property type="match status" value="1"/>
</dbReference>
<dbReference type="GO" id="GO:0003700">
    <property type="term" value="F:DNA-binding transcription factor activity"/>
    <property type="evidence" value="ECO:0007669"/>
    <property type="project" value="InterPro"/>
</dbReference>
<comment type="caution">
    <text evidence="6">The sequence shown here is derived from an EMBL/GenBank/DDBJ whole genome shotgun (WGS) entry which is preliminary data.</text>
</comment>
<reference evidence="6 7" key="1">
    <citation type="submission" date="2020-07" db="EMBL/GenBank/DDBJ databases">
        <title>Genomic Encyclopedia of Type Strains, Phase IV (KMG-V): Genome sequencing to study the core and pangenomes of soil and plant-associated prokaryotes.</title>
        <authorList>
            <person name="Whitman W."/>
        </authorList>
    </citation>
    <scope>NUCLEOTIDE SEQUENCE [LARGE SCALE GENOMIC DNA]</scope>
    <source>
        <strain evidence="6 7">SAS40</strain>
    </source>
</reference>
<feature type="domain" description="HTH lysR-type" evidence="5">
    <location>
        <begin position="6"/>
        <end position="63"/>
    </location>
</feature>
<dbReference type="InterPro" id="IPR058163">
    <property type="entry name" value="LysR-type_TF_proteobact-type"/>
</dbReference>
<dbReference type="SUPFAM" id="SSF53850">
    <property type="entry name" value="Periplasmic binding protein-like II"/>
    <property type="match status" value="1"/>
</dbReference>
<dbReference type="Gene3D" id="3.40.190.10">
    <property type="entry name" value="Periplasmic binding protein-like II"/>
    <property type="match status" value="2"/>
</dbReference>
<dbReference type="InterPro" id="IPR036390">
    <property type="entry name" value="WH_DNA-bd_sf"/>
</dbReference>
<dbReference type="PRINTS" id="PR00039">
    <property type="entry name" value="HTHLYSR"/>
</dbReference>
<keyword evidence="2" id="KW-0805">Transcription regulation</keyword>
<evidence type="ECO:0000313" key="6">
    <source>
        <dbReference type="EMBL" id="NYE82560.1"/>
    </source>
</evidence>
<keyword evidence="3 6" id="KW-0238">DNA-binding</keyword>
<evidence type="ECO:0000256" key="3">
    <source>
        <dbReference type="ARBA" id="ARBA00023125"/>
    </source>
</evidence>
<evidence type="ECO:0000259" key="5">
    <source>
        <dbReference type="PROSITE" id="PS50931"/>
    </source>
</evidence>
<name>A0A7Y9LMS2_9BURK</name>
<dbReference type="EMBL" id="JACBYR010000001">
    <property type="protein sequence ID" value="NYE82560.1"/>
    <property type="molecule type" value="Genomic_DNA"/>
</dbReference>
<proteinExistence type="inferred from homology"/>